<dbReference type="EMBL" id="BOPB01000013">
    <property type="protein sequence ID" value="GIJ22170.1"/>
    <property type="molecule type" value="Genomic_DNA"/>
</dbReference>
<dbReference type="RefSeq" id="WP_203998784.1">
    <property type="nucleotide sequence ID" value="NZ_BOPB01000013.1"/>
</dbReference>
<dbReference type="PROSITE" id="PS51318">
    <property type="entry name" value="TAT"/>
    <property type="match status" value="1"/>
</dbReference>
<proteinExistence type="predicted"/>
<keyword evidence="1" id="KW-0812">Transmembrane</keyword>
<dbReference type="InterPro" id="IPR006311">
    <property type="entry name" value="TAT_signal"/>
</dbReference>
<feature type="chain" id="PRO_5045041155" description="LPXTG-motif cell wall-anchored protein" evidence="2">
    <location>
        <begin position="27"/>
        <end position="415"/>
    </location>
</feature>
<organism evidence="3 4">
    <name type="scientific">Micromonospora lutea</name>
    <dbReference type="NCBI Taxonomy" id="419825"/>
    <lineage>
        <taxon>Bacteria</taxon>
        <taxon>Bacillati</taxon>
        <taxon>Actinomycetota</taxon>
        <taxon>Actinomycetes</taxon>
        <taxon>Micromonosporales</taxon>
        <taxon>Micromonosporaceae</taxon>
        <taxon>Micromonospora</taxon>
    </lineage>
</organism>
<keyword evidence="1" id="KW-0472">Membrane</keyword>
<keyword evidence="1" id="KW-1133">Transmembrane helix</keyword>
<sequence length="415" mass="43765">MAVRRRWLSRTAAAALLLLAGIAVPAAPTRAVEPGEPKFTFDVTGMTVTSGVSMKRAYLRITNLTDETPIAIEFRVRPILEPDYWIDNAYLQWATQTASSGECDGDVDGWYCSINQSIGRDLLPAPGGTADIPIDIYVSEKSEPFEGRFYVQVTMMWDEYTNRTTDRREFTLALVDAREADLSVVAPDVTQSVRVGAGGRLENTGTLNPGETGAVRYRIVNQGEKAVSGVRVTLRLPEKVTFTRPPQECVIDDDGRSAVCTYDSLALVPTDETDPKDHVHSAVELYNLVTVPADIKAPVTLAGGSVQVEGLTDGISARSAPKRTDLPANAVAVPAADVDATDNKDGYAVVVAATAGDGDGGNGGDGGGDGLPVTGPQAGLIAGAGIAMVAAGIVLLLARRRRSVAFVSGEDTTAS</sequence>
<keyword evidence="2" id="KW-0732">Signal</keyword>
<keyword evidence="4" id="KW-1185">Reference proteome</keyword>
<accession>A0ABQ4IW67</accession>
<name>A0ABQ4IW67_9ACTN</name>
<protein>
    <recommendedName>
        <fullName evidence="5">LPXTG-motif cell wall-anchored protein</fullName>
    </recommendedName>
</protein>
<evidence type="ECO:0000256" key="1">
    <source>
        <dbReference type="SAM" id="Phobius"/>
    </source>
</evidence>
<dbReference type="Proteomes" id="UP000643165">
    <property type="component" value="Unassembled WGS sequence"/>
</dbReference>
<feature type="transmembrane region" description="Helical" evidence="1">
    <location>
        <begin position="378"/>
        <end position="398"/>
    </location>
</feature>
<feature type="signal peptide" evidence="2">
    <location>
        <begin position="1"/>
        <end position="26"/>
    </location>
</feature>
<evidence type="ECO:0000313" key="3">
    <source>
        <dbReference type="EMBL" id="GIJ22170.1"/>
    </source>
</evidence>
<comment type="caution">
    <text evidence="3">The sequence shown here is derived from an EMBL/GenBank/DDBJ whole genome shotgun (WGS) entry which is preliminary data.</text>
</comment>
<reference evidence="3 4" key="1">
    <citation type="submission" date="2021-01" db="EMBL/GenBank/DDBJ databases">
        <title>Whole genome shotgun sequence of Verrucosispora lutea NBRC 106530.</title>
        <authorList>
            <person name="Komaki H."/>
            <person name="Tamura T."/>
        </authorList>
    </citation>
    <scope>NUCLEOTIDE SEQUENCE [LARGE SCALE GENOMIC DNA]</scope>
    <source>
        <strain evidence="3 4">NBRC 106530</strain>
    </source>
</reference>
<evidence type="ECO:0000256" key="2">
    <source>
        <dbReference type="SAM" id="SignalP"/>
    </source>
</evidence>
<evidence type="ECO:0000313" key="4">
    <source>
        <dbReference type="Proteomes" id="UP000643165"/>
    </source>
</evidence>
<evidence type="ECO:0008006" key="5">
    <source>
        <dbReference type="Google" id="ProtNLM"/>
    </source>
</evidence>
<gene>
    <name evidence="3" type="ORF">Vlu01_27940</name>
</gene>